<dbReference type="HOGENOM" id="CLU_1370966_0_0_11"/>
<protein>
    <recommendedName>
        <fullName evidence="4">DUF4303 domain-containing protein</fullName>
    </recommendedName>
</protein>
<dbReference type="KEGG" id="nda:Ndas_1773"/>
<gene>
    <name evidence="2" type="ordered locus">Ndas_1773</name>
</gene>
<sequence length="199" mass="22663">MDMDWDGFEADLTTELEGFARSCLARGGRVYAVAVYLFYAETCGRIMLPVFAAATEEWFEEHLAADRRQREHPPSPERDLRWDPADWPHQHFDADWSDPGAFWTWSRALTEAASGDGAWDGGPEEGEECDEEHWERVHDRYTDVVARACRGVAATLRRERTAPDGLVVVALDEGEELVPRTLTAPEIRRHFPHLDADHS</sequence>
<keyword evidence="3" id="KW-1185">Reference proteome</keyword>
<dbReference type="InterPro" id="IPR025409">
    <property type="entry name" value="DUF4303"/>
</dbReference>
<accession>D7B5D4</accession>
<dbReference type="STRING" id="446468.Ndas_1773"/>
<name>D7B5D4_NOCDD</name>
<dbReference type="Proteomes" id="UP000002219">
    <property type="component" value="Chromosome 1"/>
</dbReference>
<evidence type="ECO:0008006" key="4">
    <source>
        <dbReference type="Google" id="ProtNLM"/>
    </source>
</evidence>
<proteinExistence type="predicted"/>
<dbReference type="OrthoDB" id="5186094at2"/>
<feature type="region of interest" description="Disordered" evidence="1">
    <location>
        <begin position="65"/>
        <end position="84"/>
    </location>
</feature>
<dbReference type="AlphaFoldDB" id="D7B5D4"/>
<dbReference type="EMBL" id="CP002040">
    <property type="protein sequence ID" value="ADH67201.1"/>
    <property type="molecule type" value="Genomic_DNA"/>
</dbReference>
<evidence type="ECO:0000256" key="1">
    <source>
        <dbReference type="SAM" id="MobiDB-lite"/>
    </source>
</evidence>
<organism evidence="2 3">
    <name type="scientific">Nocardiopsis dassonvillei (strain ATCC 23218 / DSM 43111 / CIP 107115 / JCM 7437 / KCTC 9190 / NBRC 14626 / NCTC 10488 / NRRL B-5397 / IMRU 509)</name>
    <name type="common">Actinomadura dassonvillei</name>
    <dbReference type="NCBI Taxonomy" id="446468"/>
    <lineage>
        <taxon>Bacteria</taxon>
        <taxon>Bacillati</taxon>
        <taxon>Actinomycetota</taxon>
        <taxon>Actinomycetes</taxon>
        <taxon>Streptosporangiales</taxon>
        <taxon>Nocardiopsidaceae</taxon>
        <taxon>Nocardiopsis</taxon>
    </lineage>
</organism>
<evidence type="ECO:0000313" key="3">
    <source>
        <dbReference type="Proteomes" id="UP000002219"/>
    </source>
</evidence>
<dbReference type="Pfam" id="PF14136">
    <property type="entry name" value="DUF4303"/>
    <property type="match status" value="1"/>
</dbReference>
<reference evidence="2 3" key="1">
    <citation type="journal article" date="2010" name="Stand. Genomic Sci.">
        <title>Complete genome sequence of Nocardiopsis dassonvillei type strain (IMRU 509).</title>
        <authorList>
            <person name="Sun H."/>
            <person name="Lapidus A."/>
            <person name="Nolan M."/>
            <person name="Lucas S."/>
            <person name="Del Rio T.G."/>
            <person name="Tice H."/>
            <person name="Cheng J.F."/>
            <person name="Tapia R."/>
            <person name="Han C."/>
            <person name="Goodwin L."/>
            <person name="Pitluck S."/>
            <person name="Pagani I."/>
            <person name="Ivanova N."/>
            <person name="Mavromatis K."/>
            <person name="Mikhailova N."/>
            <person name="Pati A."/>
            <person name="Chen A."/>
            <person name="Palaniappan K."/>
            <person name="Land M."/>
            <person name="Hauser L."/>
            <person name="Chang Y.J."/>
            <person name="Jeffries C.D."/>
            <person name="Djao O.D."/>
            <person name="Rohde M."/>
            <person name="Sikorski J."/>
            <person name="Goker M."/>
            <person name="Woyke T."/>
            <person name="Bristow J."/>
            <person name="Eisen J.A."/>
            <person name="Markowitz V."/>
            <person name="Hugenholtz P."/>
            <person name="Kyrpides N.C."/>
            <person name="Klenk H.P."/>
        </authorList>
    </citation>
    <scope>NUCLEOTIDE SEQUENCE [LARGE SCALE GENOMIC DNA]</scope>
    <source>
        <strain evidence="3">ATCC 23218 / DSM 43111 / CIP 107115 / JCM 7437 / KCTC 9190 / NBRC 14626 / NCTC 10488 / NRRL B-5397 / IMRU 509</strain>
    </source>
</reference>
<evidence type="ECO:0000313" key="2">
    <source>
        <dbReference type="EMBL" id="ADH67201.1"/>
    </source>
</evidence>
<dbReference type="eggNOG" id="COG1413">
    <property type="taxonomic scope" value="Bacteria"/>
</dbReference>